<keyword evidence="4" id="KW-1185">Reference proteome</keyword>
<gene>
    <name evidence="3" type="ORF">SAMN05216175_12146</name>
</gene>
<dbReference type="RefSeq" id="WP_090730750.1">
    <property type="nucleotide sequence ID" value="NZ_FOOU01000021.1"/>
</dbReference>
<protein>
    <submittedName>
        <fullName evidence="3">Uncharacterized protein</fullName>
    </submittedName>
</protein>
<feature type="signal peptide" evidence="2">
    <location>
        <begin position="1"/>
        <end position="22"/>
    </location>
</feature>
<proteinExistence type="predicted"/>
<keyword evidence="2" id="KW-0732">Signal</keyword>
<dbReference type="STRING" id="1045558.SAMN05216175_12146"/>
<feature type="compositionally biased region" description="Polar residues" evidence="1">
    <location>
        <begin position="29"/>
        <end position="49"/>
    </location>
</feature>
<dbReference type="AlphaFoldDB" id="A0A1I2W1E0"/>
<feature type="chain" id="PRO_5011698851" evidence="2">
    <location>
        <begin position="23"/>
        <end position="237"/>
    </location>
</feature>
<organism evidence="3 4">
    <name type="scientific">Neptunomonas qingdaonensis</name>
    <dbReference type="NCBI Taxonomy" id="1045558"/>
    <lineage>
        <taxon>Bacteria</taxon>
        <taxon>Pseudomonadati</taxon>
        <taxon>Pseudomonadota</taxon>
        <taxon>Gammaproteobacteria</taxon>
        <taxon>Oceanospirillales</taxon>
        <taxon>Oceanospirillaceae</taxon>
        <taxon>Neptunomonas</taxon>
    </lineage>
</organism>
<evidence type="ECO:0000313" key="4">
    <source>
        <dbReference type="Proteomes" id="UP000198623"/>
    </source>
</evidence>
<accession>A0A1I2W1E0</accession>
<dbReference type="OrthoDB" id="6117641at2"/>
<sequence>MTFKSCFSVITLCLLISGCQTASVVPASSGATEPSTGPSDAGASAQQTAAPEPVKQQVPVAAKPARTDNIEYLSGQLSTMQEQIIQIKADTFELKQTSQILLARLQMLANKSGESVATGEEAGTGVASTTEKPDLDQLTARLNTLLKRSDAQYQLASGYTAKGEWVLIRYDRLTGESWLADQGRWNLLNESEEVIPSVFSIQLLRADKDVKGYVVARIDQITGQSWWLKQDTWLMFQ</sequence>
<evidence type="ECO:0000256" key="2">
    <source>
        <dbReference type="SAM" id="SignalP"/>
    </source>
</evidence>
<evidence type="ECO:0000313" key="3">
    <source>
        <dbReference type="EMBL" id="SFG95173.1"/>
    </source>
</evidence>
<name>A0A1I2W1E0_9GAMM</name>
<reference evidence="4" key="1">
    <citation type="submission" date="2016-10" db="EMBL/GenBank/DDBJ databases">
        <authorList>
            <person name="Varghese N."/>
            <person name="Submissions S."/>
        </authorList>
    </citation>
    <scope>NUCLEOTIDE SEQUENCE [LARGE SCALE GENOMIC DNA]</scope>
    <source>
        <strain evidence="4">CGMCC 1.10971</strain>
    </source>
</reference>
<feature type="region of interest" description="Disordered" evidence="1">
    <location>
        <begin position="26"/>
        <end position="60"/>
    </location>
</feature>
<dbReference type="Proteomes" id="UP000198623">
    <property type="component" value="Unassembled WGS sequence"/>
</dbReference>
<evidence type="ECO:0000256" key="1">
    <source>
        <dbReference type="SAM" id="MobiDB-lite"/>
    </source>
</evidence>
<dbReference type="PROSITE" id="PS51257">
    <property type="entry name" value="PROKAR_LIPOPROTEIN"/>
    <property type="match status" value="1"/>
</dbReference>
<dbReference type="EMBL" id="FOOU01000021">
    <property type="protein sequence ID" value="SFG95173.1"/>
    <property type="molecule type" value="Genomic_DNA"/>
</dbReference>